<keyword evidence="1" id="KW-0472">Membrane</keyword>
<dbReference type="AlphaFoldDB" id="A0A6C0CXW7"/>
<feature type="transmembrane region" description="Helical" evidence="1">
    <location>
        <begin position="6"/>
        <end position="26"/>
    </location>
</feature>
<dbReference type="EMBL" id="MN739493">
    <property type="protein sequence ID" value="QHT08315.1"/>
    <property type="molecule type" value="Genomic_DNA"/>
</dbReference>
<reference evidence="2" key="1">
    <citation type="journal article" date="2020" name="Nature">
        <title>Giant virus diversity and host interactions through global metagenomics.</title>
        <authorList>
            <person name="Schulz F."/>
            <person name="Roux S."/>
            <person name="Paez-Espino D."/>
            <person name="Jungbluth S."/>
            <person name="Walsh D.A."/>
            <person name="Denef V.J."/>
            <person name="McMahon K.D."/>
            <person name="Konstantinidis K.T."/>
            <person name="Eloe-Fadrosh E.A."/>
            <person name="Kyrpides N.C."/>
            <person name="Woyke T."/>
        </authorList>
    </citation>
    <scope>NUCLEOTIDE SEQUENCE</scope>
    <source>
        <strain evidence="2">GVMAG-M-3300022752-66</strain>
    </source>
</reference>
<proteinExistence type="predicted"/>
<accession>A0A6C0CXW7</accession>
<organism evidence="2">
    <name type="scientific">viral metagenome</name>
    <dbReference type="NCBI Taxonomy" id="1070528"/>
    <lineage>
        <taxon>unclassified sequences</taxon>
        <taxon>metagenomes</taxon>
        <taxon>organismal metagenomes</taxon>
    </lineage>
</organism>
<protein>
    <submittedName>
        <fullName evidence="2">Uncharacterized protein</fullName>
    </submittedName>
</protein>
<evidence type="ECO:0000256" key="1">
    <source>
        <dbReference type="SAM" id="Phobius"/>
    </source>
</evidence>
<sequence>MLFWTVQTIIISIIFIFLVHHLITYFKQILTVPRTKDLVNSPIQKYNDMFKIISNGDTSSSSTVNVSDYLPKNIEDNLLQTPVPVVTNETKTSMKNELKSFLKKQLNGNSANQAVGNNTTDISTLDIMDKSSSSPFYSAY</sequence>
<name>A0A6C0CXW7_9ZZZZ</name>
<evidence type="ECO:0000313" key="2">
    <source>
        <dbReference type="EMBL" id="QHT08315.1"/>
    </source>
</evidence>
<keyword evidence="1" id="KW-1133">Transmembrane helix</keyword>
<keyword evidence="1" id="KW-0812">Transmembrane</keyword>